<dbReference type="Gene3D" id="3.20.20.410">
    <property type="entry name" value="Protein of unknown function UPF0759"/>
    <property type="match status" value="1"/>
</dbReference>
<protein>
    <recommendedName>
        <fullName evidence="3">DUF72 domain-containing protein</fullName>
    </recommendedName>
</protein>
<accession>A0A244CRN0</accession>
<dbReference type="Pfam" id="PF01904">
    <property type="entry name" value="DUF72"/>
    <property type="match status" value="1"/>
</dbReference>
<dbReference type="PANTHER" id="PTHR30348:SF9">
    <property type="entry name" value="UPF0759 PROTEIN YECE"/>
    <property type="match status" value="1"/>
</dbReference>
<comment type="caution">
    <text evidence="1">The sequence shown here is derived from an EMBL/GenBank/DDBJ whole genome shotgun (WGS) entry which is preliminary data.</text>
</comment>
<dbReference type="PANTHER" id="PTHR30348">
    <property type="entry name" value="UNCHARACTERIZED PROTEIN YECE"/>
    <property type="match status" value="1"/>
</dbReference>
<dbReference type="EMBL" id="MWPV01000002">
    <property type="protein sequence ID" value="OUL58271.1"/>
    <property type="molecule type" value="Genomic_DNA"/>
</dbReference>
<sequence length="282" mass="32814">MLYLGCPQWGSAHWRGRFFSADCKNADMLHQYSQIFNSVEGNTSFYADPSPETLTRWLDAVGPDFRFTFKVPKRISHESALQHIDADFAKWCHLFSPLFAQIGSVMLQLPSQFSPYHLPLLENFLQQVPEQLQLSVEVRHLDFFKKDDNEKYLNQLLMQHNVDRVMMDTRPLFNEAATTAAIIDAQQKKPRVPLHVISTANTPIIRFVGCSELENNRAFYRPWLSKIKLWLDEGKSPYVFFHTADNHDSPLLARQFMRDLQQSHPVLEPFPAEKQMQQNSLF</sequence>
<evidence type="ECO:0000313" key="2">
    <source>
        <dbReference type="Proteomes" id="UP000194841"/>
    </source>
</evidence>
<evidence type="ECO:0008006" key="3">
    <source>
        <dbReference type="Google" id="ProtNLM"/>
    </source>
</evidence>
<evidence type="ECO:0000313" key="1">
    <source>
        <dbReference type="EMBL" id="OUL58271.1"/>
    </source>
</evidence>
<dbReference type="Proteomes" id="UP000194841">
    <property type="component" value="Unassembled WGS sequence"/>
</dbReference>
<organism evidence="1 2">
    <name type="scientific">Pseudoalteromonas ulvae</name>
    <dbReference type="NCBI Taxonomy" id="107327"/>
    <lineage>
        <taxon>Bacteria</taxon>
        <taxon>Pseudomonadati</taxon>
        <taxon>Pseudomonadota</taxon>
        <taxon>Gammaproteobacteria</taxon>
        <taxon>Alteromonadales</taxon>
        <taxon>Pseudoalteromonadaceae</taxon>
        <taxon>Pseudoalteromonas</taxon>
    </lineage>
</organism>
<dbReference type="RefSeq" id="WP_086743579.1">
    <property type="nucleotide sequence ID" value="NZ_MWPV01000002.1"/>
</dbReference>
<dbReference type="InterPro" id="IPR002763">
    <property type="entry name" value="DUF72"/>
</dbReference>
<proteinExistence type="predicted"/>
<keyword evidence="2" id="KW-1185">Reference proteome</keyword>
<gene>
    <name evidence="1" type="ORF">B1199_07965</name>
</gene>
<dbReference type="InterPro" id="IPR036520">
    <property type="entry name" value="UPF0759_sf"/>
</dbReference>
<reference evidence="1 2" key="1">
    <citation type="submission" date="2017-02" db="EMBL/GenBank/DDBJ databases">
        <title>Pseudoalteromonas ulvae TC14 Genome.</title>
        <authorList>
            <person name="Molmeret M."/>
        </authorList>
    </citation>
    <scope>NUCLEOTIDE SEQUENCE [LARGE SCALE GENOMIC DNA]</scope>
    <source>
        <strain evidence="1">TC14</strain>
    </source>
</reference>
<name>A0A244CRN0_PSEDV</name>
<dbReference type="SUPFAM" id="SSF117396">
    <property type="entry name" value="TM1631-like"/>
    <property type="match status" value="1"/>
</dbReference>
<dbReference type="OrthoDB" id="9780310at2"/>
<dbReference type="AlphaFoldDB" id="A0A244CRN0"/>